<evidence type="ECO:0000313" key="11">
    <source>
        <dbReference type="EMBL" id="PLW77795.1"/>
    </source>
</evidence>
<dbReference type="Gene3D" id="3.30.420.40">
    <property type="match status" value="2"/>
</dbReference>
<gene>
    <name evidence="9" type="primary">ackA</name>
    <name evidence="11" type="ORF">C0081_07665</name>
</gene>
<dbReference type="PIRSF" id="PIRSF000722">
    <property type="entry name" value="Acetate_prop_kin"/>
    <property type="match status" value="1"/>
</dbReference>
<dbReference type="AlphaFoldDB" id="A0A2N5XTL8"/>
<feature type="binding site" evidence="9">
    <location>
        <position position="17"/>
    </location>
    <ligand>
        <name>ATP</name>
        <dbReference type="ChEBI" id="CHEBI:30616"/>
    </ligand>
</feature>
<dbReference type="Proteomes" id="UP000234881">
    <property type="component" value="Unassembled WGS sequence"/>
</dbReference>
<feature type="binding site" evidence="9">
    <location>
        <begin position="333"/>
        <end position="337"/>
    </location>
    <ligand>
        <name>ATP</name>
        <dbReference type="ChEBI" id="CHEBI:30616"/>
    </ligand>
</feature>
<evidence type="ECO:0000256" key="2">
    <source>
        <dbReference type="ARBA" id="ARBA00022490"/>
    </source>
</evidence>
<name>A0A2N5XTL8_9HYPH</name>
<dbReference type="InterPro" id="IPR023865">
    <property type="entry name" value="Aliphatic_acid_kinase_CS"/>
</dbReference>
<keyword evidence="8 9" id="KW-0460">Magnesium</keyword>
<dbReference type="HAMAP" id="MF_00020">
    <property type="entry name" value="Acetate_kinase"/>
    <property type="match status" value="1"/>
</dbReference>
<keyword evidence="6 9" id="KW-0418">Kinase</keyword>
<dbReference type="PANTHER" id="PTHR21060">
    <property type="entry name" value="ACETATE KINASE"/>
    <property type="match status" value="1"/>
</dbReference>
<dbReference type="GO" id="GO:0008776">
    <property type="term" value="F:acetate kinase activity"/>
    <property type="evidence" value="ECO:0007669"/>
    <property type="project" value="UniProtKB-UniRule"/>
</dbReference>
<evidence type="ECO:0000256" key="3">
    <source>
        <dbReference type="ARBA" id="ARBA00022679"/>
    </source>
</evidence>
<keyword evidence="12" id="KW-1185">Reference proteome</keyword>
<evidence type="ECO:0000256" key="7">
    <source>
        <dbReference type="ARBA" id="ARBA00022840"/>
    </source>
</evidence>
<feature type="active site" description="Proton donor/acceptor" evidence="9">
    <location>
        <position position="155"/>
    </location>
</feature>
<dbReference type="InterPro" id="IPR043129">
    <property type="entry name" value="ATPase_NBD"/>
</dbReference>
<comment type="catalytic activity">
    <reaction evidence="9">
        <text>acetate + ATP = acetyl phosphate + ADP</text>
        <dbReference type="Rhea" id="RHEA:11352"/>
        <dbReference type="ChEBI" id="CHEBI:22191"/>
        <dbReference type="ChEBI" id="CHEBI:30089"/>
        <dbReference type="ChEBI" id="CHEBI:30616"/>
        <dbReference type="ChEBI" id="CHEBI:456216"/>
        <dbReference type="EC" id="2.7.2.1"/>
    </reaction>
</comment>
<evidence type="ECO:0000256" key="10">
    <source>
        <dbReference type="RuleBase" id="RU003835"/>
    </source>
</evidence>
<organism evidence="11 12">
    <name type="scientific">Cohaesibacter celericrescens</name>
    <dbReference type="NCBI Taxonomy" id="2067669"/>
    <lineage>
        <taxon>Bacteria</taxon>
        <taxon>Pseudomonadati</taxon>
        <taxon>Pseudomonadota</taxon>
        <taxon>Alphaproteobacteria</taxon>
        <taxon>Hyphomicrobiales</taxon>
        <taxon>Cohaesibacteraceae</taxon>
    </lineage>
</organism>
<evidence type="ECO:0000256" key="5">
    <source>
        <dbReference type="ARBA" id="ARBA00022741"/>
    </source>
</evidence>
<keyword evidence="5 9" id="KW-0547">Nucleotide-binding</keyword>
<dbReference type="GO" id="GO:0000287">
    <property type="term" value="F:magnesium ion binding"/>
    <property type="evidence" value="ECO:0007669"/>
    <property type="project" value="UniProtKB-UniRule"/>
</dbReference>
<comment type="pathway">
    <text evidence="9">Metabolic intermediate biosynthesis; acetyl-CoA biosynthesis; acetyl-CoA from acetate: step 1/2.</text>
</comment>
<evidence type="ECO:0000313" key="12">
    <source>
        <dbReference type="Proteomes" id="UP000234881"/>
    </source>
</evidence>
<comment type="subcellular location">
    <subcellularLocation>
        <location evidence="9">Cytoplasm</location>
    </subcellularLocation>
</comment>
<feature type="binding site" evidence="9">
    <location>
        <position position="383"/>
    </location>
    <ligand>
        <name>Mg(2+)</name>
        <dbReference type="ChEBI" id="CHEBI:18420"/>
    </ligand>
</feature>
<dbReference type="EC" id="2.7.2.1" evidence="9"/>
<evidence type="ECO:0000256" key="6">
    <source>
        <dbReference type="ARBA" id="ARBA00022777"/>
    </source>
</evidence>
<dbReference type="PROSITE" id="PS01076">
    <property type="entry name" value="ACETATE_KINASE_2"/>
    <property type="match status" value="1"/>
</dbReference>
<evidence type="ECO:0000256" key="1">
    <source>
        <dbReference type="ARBA" id="ARBA00008748"/>
    </source>
</evidence>
<feature type="site" description="Transition state stabilizer" evidence="9">
    <location>
        <position position="186"/>
    </location>
</feature>
<dbReference type="GO" id="GO:0005524">
    <property type="term" value="F:ATP binding"/>
    <property type="evidence" value="ECO:0007669"/>
    <property type="project" value="UniProtKB-KW"/>
</dbReference>
<dbReference type="UniPathway" id="UPA00340">
    <property type="reaction ID" value="UER00458"/>
</dbReference>
<dbReference type="PANTHER" id="PTHR21060:SF21">
    <property type="entry name" value="ACETATE KINASE"/>
    <property type="match status" value="1"/>
</dbReference>
<evidence type="ECO:0000256" key="9">
    <source>
        <dbReference type="HAMAP-Rule" id="MF_00020"/>
    </source>
</evidence>
<protein>
    <recommendedName>
        <fullName evidence="9">Acetate kinase</fullName>
        <ecNumber evidence="9">2.7.2.1</ecNumber>
    </recommendedName>
    <alternativeName>
        <fullName evidence="9">Acetokinase</fullName>
    </alternativeName>
</protein>
<dbReference type="PROSITE" id="PS01075">
    <property type="entry name" value="ACETATE_KINASE_1"/>
    <property type="match status" value="1"/>
</dbReference>
<feature type="binding site" evidence="9">
    <location>
        <begin position="213"/>
        <end position="217"/>
    </location>
    <ligand>
        <name>ATP</name>
        <dbReference type="ChEBI" id="CHEBI:30616"/>
    </ligand>
</feature>
<dbReference type="SUPFAM" id="SSF53067">
    <property type="entry name" value="Actin-like ATPase domain"/>
    <property type="match status" value="2"/>
</dbReference>
<dbReference type="InterPro" id="IPR000890">
    <property type="entry name" value="Aliphatic_acid_kin_short-chain"/>
</dbReference>
<comment type="cofactor">
    <cofactor evidence="9">
        <name>Mg(2+)</name>
        <dbReference type="ChEBI" id="CHEBI:18420"/>
    </cofactor>
    <cofactor evidence="9">
        <name>Mn(2+)</name>
        <dbReference type="ChEBI" id="CHEBI:29035"/>
    </cofactor>
    <text evidence="9">Mg(2+). Can also accept Mn(2+).</text>
</comment>
<proteinExistence type="inferred from homology"/>
<dbReference type="GO" id="GO:0006083">
    <property type="term" value="P:acetate metabolic process"/>
    <property type="evidence" value="ECO:0007669"/>
    <property type="project" value="TreeGrafter"/>
</dbReference>
<evidence type="ECO:0000256" key="4">
    <source>
        <dbReference type="ARBA" id="ARBA00022723"/>
    </source>
</evidence>
<keyword evidence="2 9" id="KW-0963">Cytoplasm</keyword>
<feature type="binding site" evidence="9">
    <location>
        <begin position="288"/>
        <end position="290"/>
    </location>
    <ligand>
        <name>ATP</name>
        <dbReference type="ChEBI" id="CHEBI:30616"/>
    </ligand>
</feature>
<comment type="subunit">
    <text evidence="9">Homodimer.</text>
</comment>
<feature type="binding site" evidence="9">
    <location>
        <position position="10"/>
    </location>
    <ligand>
        <name>Mg(2+)</name>
        <dbReference type="ChEBI" id="CHEBI:18420"/>
    </ligand>
</feature>
<dbReference type="InterPro" id="IPR004372">
    <property type="entry name" value="Ac/propionate_kinase"/>
</dbReference>
<comment type="similarity">
    <text evidence="1 9 10">Belongs to the acetokinase family.</text>
</comment>
<accession>A0A2N5XTL8</accession>
<comment type="function">
    <text evidence="9">Catalyzes the formation of acetyl phosphate from acetate and ATP. Can also catalyze the reverse reaction.</text>
</comment>
<reference evidence="11 12" key="1">
    <citation type="submission" date="2018-01" db="EMBL/GenBank/DDBJ databases">
        <title>The draft genome sequence of Cohaesibacter sp. H1304.</title>
        <authorList>
            <person name="Wang N.-N."/>
            <person name="Du Z.-J."/>
        </authorList>
    </citation>
    <scope>NUCLEOTIDE SEQUENCE [LARGE SCALE GENOMIC DNA]</scope>
    <source>
        <strain evidence="11 12">H1304</strain>
    </source>
</reference>
<dbReference type="NCBIfam" id="TIGR00016">
    <property type="entry name" value="ackA"/>
    <property type="match status" value="1"/>
</dbReference>
<dbReference type="EMBL" id="PKUQ01000015">
    <property type="protein sequence ID" value="PLW77795.1"/>
    <property type="molecule type" value="Genomic_DNA"/>
</dbReference>
<sequence length="397" mass="42727">MTKGALLVLNSGSSSVKFTIFQVGSKAQDQVSPLFAGQLTGIGTDANLKAKTSEGKLITNESWADKDRGSVPAILPHLLEWIETNLPADLPLKAAGHRVVHGGETYDKPVLVQGDVFKKLADLSPLAPLHQPQNLAAIEALANSRPELPQVACFDTAFHQTQPPLSTTYAIPKRYTDEGVRRYGFHGLSYEYIAHNLRENKPDLAKGRVVVAHLGNGASLTALDNGVSVETSMGFSALDGVPMGTRPGSLDAGILIHLMRTYDMDADDLEKLLYHQCGLLGVSNISNDMRELEENSDPNAQLAVDLFSIKVAKQIASLAITLGGIDGLIFTAGIGEHGPIIRKKICDYLAWIGFELDVAANDANEELISTESSIPVYIIPTDEELMIARHTVNVLSA</sequence>
<dbReference type="GO" id="GO:0005829">
    <property type="term" value="C:cytosol"/>
    <property type="evidence" value="ECO:0007669"/>
    <property type="project" value="TreeGrafter"/>
</dbReference>
<evidence type="ECO:0000256" key="8">
    <source>
        <dbReference type="ARBA" id="ARBA00022842"/>
    </source>
</evidence>
<feature type="binding site" evidence="9">
    <location>
        <position position="98"/>
    </location>
    <ligand>
        <name>substrate</name>
    </ligand>
</feature>
<dbReference type="Pfam" id="PF00871">
    <property type="entry name" value="Acetate_kinase"/>
    <property type="match status" value="1"/>
</dbReference>
<dbReference type="GO" id="GO:0006085">
    <property type="term" value="P:acetyl-CoA biosynthetic process"/>
    <property type="evidence" value="ECO:0007669"/>
    <property type="project" value="UniProtKB-UniRule"/>
</dbReference>
<feature type="site" description="Transition state stabilizer" evidence="9">
    <location>
        <position position="246"/>
    </location>
</feature>
<keyword evidence="7 9" id="KW-0067">ATP-binding</keyword>
<dbReference type="PRINTS" id="PR00471">
    <property type="entry name" value="ACETATEKNASE"/>
</dbReference>
<keyword evidence="3 9" id="KW-0808">Transferase</keyword>
<keyword evidence="4 9" id="KW-0479">Metal-binding</keyword>
<dbReference type="OrthoDB" id="9802453at2"/>
<comment type="caution">
    <text evidence="11">The sequence shown here is derived from an EMBL/GenBank/DDBJ whole genome shotgun (WGS) entry which is preliminary data.</text>
</comment>